<dbReference type="PANTHER" id="PTHR36223">
    <property type="entry name" value="BETA-LACTAMASE-TYPE TRANSPEPTIDASE FOLD DOMAIN CONTAINING PROTEIN"/>
    <property type="match status" value="1"/>
</dbReference>
<protein>
    <recommendedName>
        <fullName evidence="2">DUF7918 domain-containing protein</fullName>
    </recommendedName>
</protein>
<dbReference type="EMBL" id="LFJN01000009">
    <property type="protein sequence ID" value="KPI41575.1"/>
    <property type="molecule type" value="Genomic_DNA"/>
</dbReference>
<evidence type="ECO:0000256" key="1">
    <source>
        <dbReference type="SAM" id="MobiDB-lite"/>
    </source>
</evidence>
<dbReference type="PANTHER" id="PTHR36223:SF1">
    <property type="entry name" value="TRANSCRIPTION ELONGATION FACTOR EAF N-TERMINAL DOMAIN-CONTAINING PROTEIN"/>
    <property type="match status" value="1"/>
</dbReference>
<feature type="region of interest" description="Disordered" evidence="1">
    <location>
        <begin position="284"/>
        <end position="338"/>
    </location>
</feature>
<dbReference type="RefSeq" id="XP_018001538.1">
    <property type="nucleotide sequence ID" value="XM_018149703.1"/>
</dbReference>
<organism evidence="3 4">
    <name type="scientific">Cyphellophora attinorum</name>
    <dbReference type="NCBI Taxonomy" id="1664694"/>
    <lineage>
        <taxon>Eukaryota</taxon>
        <taxon>Fungi</taxon>
        <taxon>Dikarya</taxon>
        <taxon>Ascomycota</taxon>
        <taxon>Pezizomycotina</taxon>
        <taxon>Eurotiomycetes</taxon>
        <taxon>Chaetothyriomycetidae</taxon>
        <taxon>Chaetothyriales</taxon>
        <taxon>Cyphellophoraceae</taxon>
        <taxon>Cyphellophora</taxon>
    </lineage>
</organism>
<dbReference type="AlphaFoldDB" id="A0A0N1HCK4"/>
<feature type="compositionally biased region" description="Acidic residues" evidence="1">
    <location>
        <begin position="309"/>
        <end position="319"/>
    </location>
</feature>
<dbReference type="InterPro" id="IPR057678">
    <property type="entry name" value="DUF7918"/>
</dbReference>
<dbReference type="STRING" id="1664694.A0A0N1HCK4"/>
<sequence>MPTSHFIKAEIIVNGCALDEYSDVEATDHPTSYIQAEPGQEYAIRVTLLEGFRKMKAINLIVELTIDGTPNNGKFEYREINDMPWKIGILQHEKIAKFIQYTDGFDKQRGQWRRYAFKFGHLAMSEDEKLPQGLRSDTMRQLGSIKVVVYRAGRLTPVRHSEHDPEDYWEIPDNLSSVPEKVLKGADINATTNYHPKAQTQRNDFFVKGGYLSGDAGREQHFTFLYRSKAALQRLDYLPRDRTPTPDPAPAIPEARSMTQAEVDELKAQIGRLQARLPTVLVKTESEERLSPDVKAEPEDRKRTRQEYDAEDDGSDIEEVAPPAKKRGPIIEISDDED</sequence>
<gene>
    <name evidence="3" type="ORF">AB675_9191</name>
</gene>
<dbReference type="Pfam" id="PF25534">
    <property type="entry name" value="DUF7918"/>
    <property type="match status" value="1"/>
</dbReference>
<name>A0A0N1HCK4_9EURO</name>
<reference evidence="3 4" key="1">
    <citation type="submission" date="2015-06" db="EMBL/GenBank/DDBJ databases">
        <title>Draft genome of the ant-associated black yeast Phialophora attae CBS 131958.</title>
        <authorList>
            <person name="Moreno L.F."/>
            <person name="Stielow B.J."/>
            <person name="de Hoog S."/>
            <person name="Vicente V.A."/>
            <person name="Weiss V.A."/>
            <person name="de Vries M."/>
            <person name="Cruz L.M."/>
            <person name="Souza E.M."/>
        </authorList>
    </citation>
    <scope>NUCLEOTIDE SEQUENCE [LARGE SCALE GENOMIC DNA]</scope>
    <source>
        <strain evidence="3 4">CBS 131958</strain>
    </source>
</reference>
<feature type="compositionally biased region" description="Basic and acidic residues" evidence="1">
    <location>
        <begin position="284"/>
        <end position="308"/>
    </location>
</feature>
<dbReference type="GeneID" id="28741583"/>
<evidence type="ECO:0000313" key="3">
    <source>
        <dbReference type="EMBL" id="KPI41575.1"/>
    </source>
</evidence>
<accession>A0A0N1HCK4</accession>
<evidence type="ECO:0000313" key="4">
    <source>
        <dbReference type="Proteomes" id="UP000038010"/>
    </source>
</evidence>
<proteinExistence type="predicted"/>
<evidence type="ECO:0000259" key="2">
    <source>
        <dbReference type="Pfam" id="PF25534"/>
    </source>
</evidence>
<dbReference type="Proteomes" id="UP000038010">
    <property type="component" value="Unassembled WGS sequence"/>
</dbReference>
<dbReference type="VEuPathDB" id="FungiDB:AB675_9191"/>
<dbReference type="OrthoDB" id="3364132at2759"/>
<feature type="domain" description="DUF7918" evidence="2">
    <location>
        <begin position="7"/>
        <end position="241"/>
    </location>
</feature>
<comment type="caution">
    <text evidence="3">The sequence shown here is derived from an EMBL/GenBank/DDBJ whole genome shotgun (WGS) entry which is preliminary data.</text>
</comment>
<keyword evidence="4" id="KW-1185">Reference proteome</keyword>